<dbReference type="Pfam" id="PF00196">
    <property type="entry name" value="GerE"/>
    <property type="match status" value="1"/>
</dbReference>
<evidence type="ECO:0000313" key="3">
    <source>
        <dbReference type="Proteomes" id="UP001595872"/>
    </source>
</evidence>
<dbReference type="EMBL" id="JBHSIT010000007">
    <property type="protein sequence ID" value="MFC4910262.1"/>
    <property type="molecule type" value="Genomic_DNA"/>
</dbReference>
<dbReference type="SMART" id="SM00421">
    <property type="entry name" value="HTH_LUXR"/>
    <property type="match status" value="1"/>
</dbReference>
<dbReference type="SUPFAM" id="SSF46894">
    <property type="entry name" value="C-terminal effector domain of the bipartite response regulators"/>
    <property type="match status" value="1"/>
</dbReference>
<dbReference type="Pfam" id="PF25872">
    <property type="entry name" value="HTH_77"/>
    <property type="match status" value="1"/>
</dbReference>
<dbReference type="InterPro" id="IPR058852">
    <property type="entry name" value="HTH_77"/>
</dbReference>
<dbReference type="PROSITE" id="PS50043">
    <property type="entry name" value="HTH_LUXR_2"/>
    <property type="match status" value="1"/>
</dbReference>
<dbReference type="PANTHER" id="PTHR47691:SF3">
    <property type="entry name" value="HTH-TYPE TRANSCRIPTIONAL REGULATOR RV0890C-RELATED"/>
    <property type="match status" value="1"/>
</dbReference>
<dbReference type="InterPro" id="IPR011990">
    <property type="entry name" value="TPR-like_helical_dom_sf"/>
</dbReference>
<dbReference type="PRINTS" id="PR00038">
    <property type="entry name" value="HTHLUXR"/>
</dbReference>
<dbReference type="InterPro" id="IPR016032">
    <property type="entry name" value="Sig_transdc_resp-reg_C-effctor"/>
</dbReference>
<dbReference type="Gene3D" id="3.40.50.300">
    <property type="entry name" value="P-loop containing nucleotide triphosphate hydrolases"/>
    <property type="match status" value="1"/>
</dbReference>
<protein>
    <submittedName>
        <fullName evidence="2">LuxR C-terminal-related transcriptional regulator</fullName>
    </submittedName>
</protein>
<keyword evidence="3" id="KW-1185">Reference proteome</keyword>
<dbReference type="SUPFAM" id="SSF52540">
    <property type="entry name" value="P-loop containing nucleoside triphosphate hydrolases"/>
    <property type="match status" value="1"/>
</dbReference>
<dbReference type="Proteomes" id="UP001595872">
    <property type="component" value="Unassembled WGS sequence"/>
</dbReference>
<dbReference type="RefSeq" id="WP_378258467.1">
    <property type="nucleotide sequence ID" value="NZ_JBHSIT010000007.1"/>
</dbReference>
<dbReference type="PANTHER" id="PTHR47691">
    <property type="entry name" value="REGULATOR-RELATED"/>
    <property type="match status" value="1"/>
</dbReference>
<dbReference type="PROSITE" id="PS00622">
    <property type="entry name" value="HTH_LUXR_1"/>
    <property type="match status" value="1"/>
</dbReference>
<feature type="domain" description="HTH luxR-type" evidence="1">
    <location>
        <begin position="754"/>
        <end position="819"/>
    </location>
</feature>
<organism evidence="2 3">
    <name type="scientific">Actinomadura gamaensis</name>
    <dbReference type="NCBI Taxonomy" id="1763541"/>
    <lineage>
        <taxon>Bacteria</taxon>
        <taxon>Bacillati</taxon>
        <taxon>Actinomycetota</taxon>
        <taxon>Actinomycetes</taxon>
        <taxon>Streptosporangiales</taxon>
        <taxon>Thermomonosporaceae</taxon>
        <taxon>Actinomadura</taxon>
    </lineage>
</organism>
<dbReference type="InterPro" id="IPR036388">
    <property type="entry name" value="WH-like_DNA-bd_sf"/>
</dbReference>
<dbReference type="InterPro" id="IPR000792">
    <property type="entry name" value="Tscrpt_reg_LuxR_C"/>
</dbReference>
<reference evidence="3" key="1">
    <citation type="journal article" date="2019" name="Int. J. Syst. Evol. Microbiol.">
        <title>The Global Catalogue of Microorganisms (GCM) 10K type strain sequencing project: providing services to taxonomists for standard genome sequencing and annotation.</title>
        <authorList>
            <consortium name="The Broad Institute Genomics Platform"/>
            <consortium name="The Broad Institute Genome Sequencing Center for Infectious Disease"/>
            <person name="Wu L."/>
            <person name="Ma J."/>
        </authorList>
    </citation>
    <scope>NUCLEOTIDE SEQUENCE [LARGE SCALE GENOMIC DNA]</scope>
    <source>
        <strain evidence="3">KLKA75</strain>
    </source>
</reference>
<dbReference type="CDD" id="cd06170">
    <property type="entry name" value="LuxR_C_like"/>
    <property type="match status" value="1"/>
</dbReference>
<proteinExistence type="predicted"/>
<accession>A0ABV9U1C0</accession>
<dbReference type="Gene3D" id="1.10.10.10">
    <property type="entry name" value="Winged helix-like DNA-binding domain superfamily/Winged helix DNA-binding domain"/>
    <property type="match status" value="1"/>
</dbReference>
<comment type="caution">
    <text evidence="2">The sequence shown here is derived from an EMBL/GenBank/DDBJ whole genome shotgun (WGS) entry which is preliminary data.</text>
</comment>
<dbReference type="SUPFAM" id="SSF48452">
    <property type="entry name" value="TPR-like"/>
    <property type="match status" value="1"/>
</dbReference>
<evidence type="ECO:0000313" key="2">
    <source>
        <dbReference type="EMBL" id="MFC4910262.1"/>
    </source>
</evidence>
<dbReference type="Gene3D" id="1.25.40.10">
    <property type="entry name" value="Tetratricopeptide repeat domain"/>
    <property type="match status" value="1"/>
</dbReference>
<sequence length="819" mass="87021">MGSDRPPVQLTGFVGRGPELEALAAALAGARLVTVAGPGGCGKTRLAAEAARRWEHAVRWTDLSATTDPLVVPELVGAAGIPPDEPVLIVLDNCEHVLEAAADAVLDVLRTRPDATVLATGREPLGLPGETVWRVPSLRPDDAFGLFEARAGRRFEDAGARRAVRTACARLDGIPLAIELAAAWSGTLSPEEILHGLDDRFDLLVRGPRGVPARQQTLAASMAWSHGLLDEPDRILFRRLGAFHGGVTLDMARRVCAFGVLGDAAILPGLRSLVDKSLLTAEVGETSRYRMLETVRQYAAAVLADAPDAAEVRDRHLSACLDLTAAAAPLLDRDKDAWRAAITPERENLRAAAEHGLTSDDPSRGRELAARLPWLWHLGGRGPEGLVLLRRAIETRPDDRSALQARLLTGLALVADTNHPRGLDYDVAEAALEIATEAGDAETAALARLLCALGLLGRDPDAARATAEHVRNSASGAGFVADGATALLGMIHQLRDRHDEAVPLLRAAVAGLTGRGDRGVASTALAFLAESALHTGDLPEARRLAAEAVEVARPLAEQHRIGLAASVLATVEITAGRTDAARAVLEPMIRMLEEARPPFVPGLHRAIGRLHLAEGDPEGALAWLTRETVATPQTLVVIAAAQRALGEASCARATEIARAAARALEIARAANLPRTIGDALDESAHASPSRAEELRHEALSLRIEHGLWLDAALALPHLTDDPRLLKIDVPTAGRTELREAVESVHRMRGRRGRPSSGWASLTPAELSVVQLAAEGLSNPEIGERLFMSRGTVKTHLSHVYAKLGVANRTELAALARDHL</sequence>
<name>A0ABV9U1C0_9ACTN</name>
<dbReference type="InterPro" id="IPR027417">
    <property type="entry name" value="P-loop_NTPase"/>
</dbReference>
<gene>
    <name evidence="2" type="ORF">ACFPCY_23315</name>
</gene>
<evidence type="ECO:0000259" key="1">
    <source>
        <dbReference type="PROSITE" id="PS50043"/>
    </source>
</evidence>